<dbReference type="HOGENOM" id="CLU_2945483_0_0_1"/>
<protein>
    <submittedName>
        <fullName evidence="1">Uncharacterized protein</fullName>
    </submittedName>
</protein>
<accession>A0A0E0A450</accession>
<keyword evidence="2" id="KW-1185">Reference proteome</keyword>
<evidence type="ECO:0000313" key="1">
    <source>
        <dbReference type="EnsemblPlants" id="OGLUM06G00840.1"/>
    </source>
</evidence>
<organism evidence="1">
    <name type="scientific">Oryza glumipatula</name>
    <dbReference type="NCBI Taxonomy" id="40148"/>
    <lineage>
        <taxon>Eukaryota</taxon>
        <taxon>Viridiplantae</taxon>
        <taxon>Streptophyta</taxon>
        <taxon>Embryophyta</taxon>
        <taxon>Tracheophyta</taxon>
        <taxon>Spermatophyta</taxon>
        <taxon>Magnoliopsida</taxon>
        <taxon>Liliopsida</taxon>
        <taxon>Poales</taxon>
        <taxon>Poaceae</taxon>
        <taxon>BOP clade</taxon>
        <taxon>Oryzoideae</taxon>
        <taxon>Oryzeae</taxon>
        <taxon>Oryzinae</taxon>
        <taxon>Oryza</taxon>
    </lineage>
</organism>
<name>A0A0E0A450_9ORYZ</name>
<dbReference type="Gramene" id="OGLUM06G00840.1">
    <property type="protein sequence ID" value="OGLUM06G00840.1"/>
    <property type="gene ID" value="OGLUM06G00840"/>
</dbReference>
<evidence type="ECO:0000313" key="2">
    <source>
        <dbReference type="Proteomes" id="UP000026961"/>
    </source>
</evidence>
<reference evidence="1" key="1">
    <citation type="submission" date="2015-04" db="UniProtKB">
        <authorList>
            <consortium name="EnsemblPlants"/>
        </authorList>
    </citation>
    <scope>IDENTIFICATION</scope>
</reference>
<sequence>MGFTQANAASAISDSVSNATIQECQQERKPNYLWPRALSSVGGGISWRLPSMAAAAPTTH</sequence>
<dbReference type="EnsemblPlants" id="OGLUM06G00840.1">
    <property type="protein sequence ID" value="OGLUM06G00840.1"/>
    <property type="gene ID" value="OGLUM06G00840"/>
</dbReference>
<dbReference type="Proteomes" id="UP000026961">
    <property type="component" value="Chromosome 6"/>
</dbReference>
<dbReference type="AlphaFoldDB" id="A0A0E0A450"/>
<proteinExistence type="predicted"/>
<reference evidence="1" key="2">
    <citation type="submission" date="2018-05" db="EMBL/GenBank/DDBJ databases">
        <title>OgluRS3 (Oryza glumaepatula Reference Sequence Version 3).</title>
        <authorList>
            <person name="Zhang J."/>
            <person name="Kudrna D."/>
            <person name="Lee S."/>
            <person name="Talag J."/>
            <person name="Welchert J."/>
            <person name="Wing R.A."/>
        </authorList>
    </citation>
    <scope>NUCLEOTIDE SEQUENCE [LARGE SCALE GENOMIC DNA]</scope>
</reference>